<evidence type="ECO:0000313" key="1">
    <source>
        <dbReference type="EMBL" id="OUO03058.1"/>
    </source>
</evidence>
<reference evidence="7 8" key="3">
    <citation type="submission" date="2018-08" db="EMBL/GenBank/DDBJ databases">
        <title>A genome reference for cultivated species of the human gut microbiota.</title>
        <authorList>
            <person name="Zou Y."/>
            <person name="Xue W."/>
            <person name="Luo G."/>
        </authorList>
    </citation>
    <scope>NUCLEOTIDE SEQUENCE [LARGE SCALE GENOMIC DNA]</scope>
    <source>
        <strain evidence="4 7">AF14-27</strain>
        <strain evidence="3 8">AF19-1AC</strain>
    </source>
</reference>
<dbReference type="Proteomes" id="UP000196587">
    <property type="component" value="Unassembled WGS sequence"/>
</dbReference>
<evidence type="ECO:0000313" key="5">
    <source>
        <dbReference type="Proteomes" id="UP000195386"/>
    </source>
</evidence>
<dbReference type="EMBL" id="NFII01000001">
    <property type="protein sequence ID" value="OUO03058.1"/>
    <property type="molecule type" value="Genomic_DNA"/>
</dbReference>
<dbReference type="Proteomes" id="UP000285159">
    <property type="component" value="Unassembled WGS sequence"/>
</dbReference>
<evidence type="ECO:0000313" key="8">
    <source>
        <dbReference type="Proteomes" id="UP000285159"/>
    </source>
</evidence>
<dbReference type="RefSeq" id="WP_022217611.1">
    <property type="nucleotide sequence ID" value="NZ_CABIZW010000002.1"/>
</dbReference>
<evidence type="ECO:0000313" key="7">
    <source>
        <dbReference type="Proteomes" id="UP000284366"/>
    </source>
</evidence>
<reference evidence="5 6" key="1">
    <citation type="submission" date="2017-04" db="EMBL/GenBank/DDBJ databases">
        <title>Function of individual gut microbiota members based on whole genome sequencing of pure cultures obtained from chicken caecum.</title>
        <authorList>
            <person name="Medvecky M."/>
            <person name="Cejkova D."/>
            <person name="Polansky O."/>
            <person name="Karasova D."/>
            <person name="Kubasova T."/>
            <person name="Cizek A."/>
            <person name="Rychlik I."/>
        </authorList>
    </citation>
    <scope>NUCLEOTIDE SEQUENCE [LARGE SCALE GENOMIC DNA]</scope>
    <source>
        <strain evidence="6">An189</strain>
        <strain evidence="5">An43</strain>
    </source>
</reference>
<dbReference type="EMBL" id="QRZG01000028">
    <property type="protein sequence ID" value="RGV50720.1"/>
    <property type="molecule type" value="Genomic_DNA"/>
</dbReference>
<comment type="caution">
    <text evidence="1">The sequence shown here is derived from an EMBL/GenBank/DDBJ whole genome shotgun (WGS) entry which is preliminary data.</text>
</comment>
<protein>
    <submittedName>
        <fullName evidence="1">Uncharacterized protein</fullName>
    </submittedName>
</protein>
<dbReference type="EMBL" id="QRWP01000001">
    <property type="protein sequence ID" value="RGT35676.1"/>
    <property type="molecule type" value="Genomic_DNA"/>
</dbReference>
<evidence type="ECO:0000313" key="6">
    <source>
        <dbReference type="Proteomes" id="UP000196587"/>
    </source>
</evidence>
<name>A0A1Y3Z5S5_9BACE</name>
<gene>
    <name evidence="2" type="ORF">B5F24_09715</name>
    <name evidence="1" type="ORF">B5F97_01145</name>
    <name evidence="4" type="ORF">DWW09_14265</name>
    <name evidence="3" type="ORF">DWX38_01535</name>
</gene>
<evidence type="ECO:0000313" key="2">
    <source>
        <dbReference type="EMBL" id="OUP34032.1"/>
    </source>
</evidence>
<organism evidence="1 5">
    <name type="scientific">Bacteroides clarus</name>
    <dbReference type="NCBI Taxonomy" id="626929"/>
    <lineage>
        <taxon>Bacteria</taxon>
        <taxon>Pseudomonadati</taxon>
        <taxon>Bacteroidota</taxon>
        <taxon>Bacteroidia</taxon>
        <taxon>Bacteroidales</taxon>
        <taxon>Bacteroidaceae</taxon>
        <taxon>Bacteroides</taxon>
    </lineage>
</organism>
<sequence>MKLSQPSLSLLEETIKQAIGKYTCGCEQTVVTDIHLQANQSSGEFFIFDDDDKELANATIEEWMTYEGDDFYENMERILSNLLCNMKNQGAFDKLTIMKPFSFVLVDDDKETIAELLLLDDDTLLVNEELLKGLDEELDAFLKDLLEK</sequence>
<evidence type="ECO:0000313" key="4">
    <source>
        <dbReference type="EMBL" id="RGV50720.1"/>
    </source>
</evidence>
<evidence type="ECO:0000313" key="3">
    <source>
        <dbReference type="EMBL" id="RGT35676.1"/>
    </source>
</evidence>
<dbReference type="Proteomes" id="UP000195386">
    <property type="component" value="Unassembled WGS sequence"/>
</dbReference>
<dbReference type="Proteomes" id="UP000284366">
    <property type="component" value="Unassembled WGS sequence"/>
</dbReference>
<proteinExistence type="predicted"/>
<dbReference type="AlphaFoldDB" id="A0A1Y3Z5S5"/>
<dbReference type="GeneID" id="61678261"/>
<reference evidence="1" key="2">
    <citation type="journal article" date="2018" name="BMC Genomics">
        <title>Whole genome sequencing and function prediction of 133 gut anaerobes isolated from chicken caecum in pure cultures.</title>
        <authorList>
            <person name="Medvecky M."/>
            <person name="Cejkova D."/>
            <person name="Polansky O."/>
            <person name="Karasova D."/>
            <person name="Kubasova T."/>
            <person name="Cizek A."/>
            <person name="Rychlik I."/>
        </authorList>
    </citation>
    <scope>NUCLEOTIDE SEQUENCE</scope>
    <source>
        <strain evidence="2">An189</strain>
        <strain evidence="1">An43</strain>
    </source>
</reference>
<dbReference type="EMBL" id="NFKE01000006">
    <property type="protein sequence ID" value="OUP34032.1"/>
    <property type="molecule type" value="Genomic_DNA"/>
</dbReference>
<accession>A0A1Y3Z5S5</accession>